<dbReference type="Pfam" id="PF00884">
    <property type="entry name" value="Sulfatase"/>
    <property type="match status" value="1"/>
</dbReference>
<dbReference type="InterPro" id="IPR000917">
    <property type="entry name" value="Sulfatase_N"/>
</dbReference>
<dbReference type="Proteomes" id="UP000739538">
    <property type="component" value="Unassembled WGS sequence"/>
</dbReference>
<organism evidence="3 4">
    <name type="scientific">Eiseniibacteriota bacterium</name>
    <dbReference type="NCBI Taxonomy" id="2212470"/>
    <lineage>
        <taxon>Bacteria</taxon>
        <taxon>Candidatus Eiseniibacteriota</taxon>
    </lineage>
</organism>
<evidence type="ECO:0000256" key="1">
    <source>
        <dbReference type="SAM" id="MobiDB-lite"/>
    </source>
</evidence>
<proteinExistence type="predicted"/>
<feature type="domain" description="Sulfatase N-terminal" evidence="2">
    <location>
        <begin position="25"/>
        <end position="321"/>
    </location>
</feature>
<dbReference type="AlphaFoldDB" id="A0A956SDJ3"/>
<dbReference type="EMBL" id="JAGQHS010000020">
    <property type="protein sequence ID" value="MCA9755314.1"/>
    <property type="molecule type" value="Genomic_DNA"/>
</dbReference>
<dbReference type="InterPro" id="IPR017850">
    <property type="entry name" value="Alkaline_phosphatase_core_sf"/>
</dbReference>
<reference evidence="3" key="1">
    <citation type="submission" date="2020-04" db="EMBL/GenBank/DDBJ databases">
        <authorList>
            <person name="Zhang T."/>
        </authorList>
    </citation>
    <scope>NUCLEOTIDE SEQUENCE</scope>
    <source>
        <strain evidence="3">HKST-UBA02</strain>
    </source>
</reference>
<evidence type="ECO:0000313" key="3">
    <source>
        <dbReference type="EMBL" id="MCA9755314.1"/>
    </source>
</evidence>
<comment type="caution">
    <text evidence="3">The sequence shown here is derived from an EMBL/GenBank/DDBJ whole genome shotgun (WGS) entry which is preliminary data.</text>
</comment>
<dbReference type="CDD" id="cd16148">
    <property type="entry name" value="sulfatase_like"/>
    <property type="match status" value="1"/>
</dbReference>
<dbReference type="SUPFAM" id="SSF53649">
    <property type="entry name" value="Alkaline phosphatase-like"/>
    <property type="match status" value="1"/>
</dbReference>
<dbReference type="InterPro" id="IPR052701">
    <property type="entry name" value="GAG_Ulvan_Degrading_Sulfatases"/>
</dbReference>
<dbReference type="PANTHER" id="PTHR43751:SF3">
    <property type="entry name" value="SULFATASE N-TERMINAL DOMAIN-CONTAINING PROTEIN"/>
    <property type="match status" value="1"/>
</dbReference>
<feature type="region of interest" description="Disordered" evidence="1">
    <location>
        <begin position="331"/>
        <end position="359"/>
    </location>
</feature>
<dbReference type="PANTHER" id="PTHR43751">
    <property type="entry name" value="SULFATASE"/>
    <property type="match status" value="1"/>
</dbReference>
<gene>
    <name evidence="3" type="ORF">KDA27_05885</name>
</gene>
<evidence type="ECO:0000313" key="4">
    <source>
        <dbReference type="Proteomes" id="UP000739538"/>
    </source>
</evidence>
<evidence type="ECO:0000259" key="2">
    <source>
        <dbReference type="Pfam" id="PF00884"/>
    </source>
</evidence>
<dbReference type="Gene3D" id="3.40.720.10">
    <property type="entry name" value="Alkaline Phosphatase, subunit A"/>
    <property type="match status" value="1"/>
</dbReference>
<protein>
    <submittedName>
        <fullName evidence="3">Sulfatase</fullName>
    </submittedName>
</protein>
<sequence>MILTLALRAGPARTESPTDSERPHPNLLFIIVDTLRKDHLGCYGYGRPTSPTIDELARTGIRFEAAYSVAPWTLPASATLLSGLYPSSHTAIESDRILPLSVETLAERLEANGYHTGSFVSHIYMAKNYEMFQGVDKFRVRYGRSTRFVSTEKVVADALQYIGGISESQQPFFTLVHLFDPHYEYVRHQEFGFAPESAGRLSGEISIDDLEAKQESLTEEEIALARAIYDEEIAFTDAGIGRLLAGLDELGVGDDTVVVLAADHGEEFLDHGRLGHAHTLYDELLRVPLIFRLPGGEHGGQVISEPTSTIHVYPTILDLLGLEPSSAVQGQSWARRMRGDADQPSGSSDEAGGATVGEAENVSTEWASIPVAPLFGAAFAEVDSELMSAHLRALRRGDLKLILDLDTGRTMLFDLSTDPDEAHDLAGERPEVVVAMREELKAMVSLSRSREAEAGRASLTQEEYDLLKSLGYTN</sequence>
<dbReference type="Gene3D" id="3.30.1120.10">
    <property type="match status" value="1"/>
</dbReference>
<reference evidence="3" key="2">
    <citation type="journal article" date="2021" name="Microbiome">
        <title>Successional dynamics and alternative stable states in a saline activated sludge microbial community over 9 years.</title>
        <authorList>
            <person name="Wang Y."/>
            <person name="Ye J."/>
            <person name="Ju F."/>
            <person name="Liu L."/>
            <person name="Boyd J.A."/>
            <person name="Deng Y."/>
            <person name="Parks D.H."/>
            <person name="Jiang X."/>
            <person name="Yin X."/>
            <person name="Woodcroft B.J."/>
            <person name="Tyson G.W."/>
            <person name="Hugenholtz P."/>
            <person name="Polz M.F."/>
            <person name="Zhang T."/>
        </authorList>
    </citation>
    <scope>NUCLEOTIDE SEQUENCE</scope>
    <source>
        <strain evidence="3">HKST-UBA02</strain>
    </source>
</reference>
<name>A0A956SDJ3_UNCEI</name>
<accession>A0A956SDJ3</accession>